<dbReference type="AlphaFoldDB" id="U2UYY0"/>
<dbReference type="EMBL" id="AWEZ01000045">
    <property type="protein sequence ID" value="ERL08307.1"/>
    <property type="molecule type" value="Genomic_DNA"/>
</dbReference>
<feature type="transmembrane region" description="Helical" evidence="2">
    <location>
        <begin position="21"/>
        <end position="53"/>
    </location>
</feature>
<dbReference type="STRING" id="1125712.HMPREF1316_0083"/>
<organism evidence="3 4">
    <name type="scientific">Olsenella profusa F0195</name>
    <dbReference type="NCBI Taxonomy" id="1125712"/>
    <lineage>
        <taxon>Bacteria</taxon>
        <taxon>Bacillati</taxon>
        <taxon>Actinomycetota</taxon>
        <taxon>Coriobacteriia</taxon>
        <taxon>Coriobacteriales</taxon>
        <taxon>Atopobiaceae</taxon>
        <taxon>Olsenella</taxon>
    </lineage>
</organism>
<keyword evidence="4" id="KW-1185">Reference proteome</keyword>
<protein>
    <submittedName>
        <fullName evidence="3">Tetratricopeptide repeat protein</fullName>
    </submittedName>
</protein>
<keyword evidence="2" id="KW-1133">Transmembrane helix</keyword>
<dbReference type="Proteomes" id="UP000016638">
    <property type="component" value="Unassembled WGS sequence"/>
</dbReference>
<feature type="compositionally biased region" description="Low complexity" evidence="1">
    <location>
        <begin position="118"/>
        <end position="128"/>
    </location>
</feature>
<keyword evidence="2" id="KW-0812">Transmembrane</keyword>
<name>U2UYY0_9ACTN</name>
<reference evidence="3 4" key="1">
    <citation type="submission" date="2013-08" db="EMBL/GenBank/DDBJ databases">
        <authorList>
            <person name="Durkin A.S."/>
            <person name="Haft D.R."/>
            <person name="McCorrison J."/>
            <person name="Torralba M."/>
            <person name="Gillis M."/>
            <person name="Haft D.H."/>
            <person name="Methe B."/>
            <person name="Sutton G."/>
            <person name="Nelson K.E."/>
        </authorList>
    </citation>
    <scope>NUCLEOTIDE SEQUENCE [LARGE SCALE GENOMIC DNA]</scope>
    <source>
        <strain evidence="3 4">F0195</strain>
    </source>
</reference>
<evidence type="ECO:0000313" key="3">
    <source>
        <dbReference type="EMBL" id="ERL08307.1"/>
    </source>
</evidence>
<dbReference type="InterPro" id="IPR011990">
    <property type="entry name" value="TPR-like_helical_dom_sf"/>
</dbReference>
<sequence>MPYHTTAQQGHQRAPLIARGVLMALAALFVFLAGMTADVAWLVSAVICVLLALHVRPYDPRSAEGDRTDALTSHPDATEVARACEGAPPSDDTSTEETVGTDVPGSSLPRDESPTPESPEGAAPSPSTRRTPACSQFDLADLENRLEGSSDPIAELKLLVGDIRTRQASRGEGGILLPSGLEDFAARMLEEAGLFSTDVDLPAFQVVVPRRSGMFYLRWNGSIAYLARLRLIRIEAALNAARSCALYFADEEPPDEDDCFQLCQSFLSSICAQVPSIHILDEPPEGDLPDTEWTVRHLFSRAVESLKLPYRLEVDYRVNVADGNMAIQIGLPGEQVFPSSMYVQDLGVVTSSREMRRKAASSYALRLALLLATCAFRTSRKIRHVWVAGIMDTPKRHWCCYSIDFDRWRFQALDLKRMGGGELERALHRFVPQMRYENGMLKPVGQAFQPSEPRFCPPWRHEPVSLSARRIAPEQSRALGCDHVYDLAIEEADKRALVATTIMRRLVSSDVRDSTEQNVRMILDVAGDDPDPTVRDAAERTVRGLIDGSLKEDVFAVGEEFVRGDVLSRAAGSAQRLLQEHRAAQARLTLMRALATVDERGVYRDSAGVQWRYFGNYVDRALYNRLYAQPGTSVMLVPDSYFECVFMLSVACLSEGDAAGALVAARRCLELAPLDRRVRLHLVRCLESSGDNDAARQELGELLKMAHDPEGVGIGYYRMAYFQWRSGNILAAEACYMCAISVLKGTFPMAAMELSMLASHHPDTYHENMSLDEVAQVLRDANIPVAPTEQMSSTFMECTKASLDAEVFPVARNFISILSALYPDDVIFSILRSLEDEPDA</sequence>
<dbReference type="Gene3D" id="1.25.40.10">
    <property type="entry name" value="Tetratricopeptide repeat domain"/>
    <property type="match status" value="1"/>
</dbReference>
<accession>U2UYY0</accession>
<keyword evidence="2" id="KW-0472">Membrane</keyword>
<proteinExistence type="predicted"/>
<dbReference type="SUPFAM" id="SSF48452">
    <property type="entry name" value="TPR-like"/>
    <property type="match status" value="1"/>
</dbReference>
<dbReference type="PATRIC" id="fig|1125712.3.peg.1216"/>
<evidence type="ECO:0000313" key="4">
    <source>
        <dbReference type="Proteomes" id="UP000016638"/>
    </source>
</evidence>
<dbReference type="Pfam" id="PF14559">
    <property type="entry name" value="TPR_19"/>
    <property type="match status" value="1"/>
</dbReference>
<evidence type="ECO:0000256" key="2">
    <source>
        <dbReference type="SAM" id="Phobius"/>
    </source>
</evidence>
<comment type="caution">
    <text evidence="3">The sequence shown here is derived from an EMBL/GenBank/DDBJ whole genome shotgun (WGS) entry which is preliminary data.</text>
</comment>
<feature type="region of interest" description="Disordered" evidence="1">
    <location>
        <begin position="83"/>
        <end position="132"/>
    </location>
</feature>
<evidence type="ECO:0000256" key="1">
    <source>
        <dbReference type="SAM" id="MobiDB-lite"/>
    </source>
</evidence>
<dbReference type="eggNOG" id="COG0457">
    <property type="taxonomic scope" value="Bacteria"/>
</dbReference>
<gene>
    <name evidence="3" type="ORF">HMPREF1316_0083</name>
</gene>
<dbReference type="RefSeq" id="WP_021726176.1">
    <property type="nucleotide sequence ID" value="NZ_AWEZ01000045.1"/>
</dbReference>